<dbReference type="STRING" id="1499966.U14_04083"/>
<evidence type="ECO:0000313" key="5">
    <source>
        <dbReference type="Proteomes" id="UP000030700"/>
    </source>
</evidence>
<name>A0A0S6W3U5_9BACT</name>
<keyword evidence="3" id="KW-0812">Transmembrane</keyword>
<protein>
    <submittedName>
        <fullName evidence="4">Type IV pilus biogenesis protein PilO</fullName>
    </submittedName>
</protein>
<dbReference type="PANTHER" id="PTHR39555:SF1">
    <property type="entry name" value="TYPE IV PILUS INNER MEMBRANE COMPONENT PILO"/>
    <property type="match status" value="1"/>
</dbReference>
<feature type="transmembrane region" description="Helical" evidence="3">
    <location>
        <begin position="20"/>
        <end position="39"/>
    </location>
</feature>
<dbReference type="Pfam" id="PF04350">
    <property type="entry name" value="PilO"/>
    <property type="match status" value="1"/>
</dbReference>
<dbReference type="InterPro" id="IPR014717">
    <property type="entry name" value="Transl_elong_EF1B/ribsomal_bS6"/>
</dbReference>
<feature type="coiled-coil region" evidence="1">
    <location>
        <begin position="39"/>
        <end position="90"/>
    </location>
</feature>
<proteinExistence type="predicted"/>
<dbReference type="AlphaFoldDB" id="A0A0S6W3U5"/>
<keyword evidence="5" id="KW-1185">Reference proteome</keyword>
<dbReference type="Gene3D" id="3.30.70.60">
    <property type="match status" value="1"/>
</dbReference>
<keyword evidence="1" id="KW-0175">Coiled coil</keyword>
<evidence type="ECO:0000256" key="2">
    <source>
        <dbReference type="SAM" id="MobiDB-lite"/>
    </source>
</evidence>
<dbReference type="HOGENOM" id="CLU_102444_0_0_0"/>
<dbReference type="GO" id="GO:0043683">
    <property type="term" value="P:type IV pilus assembly"/>
    <property type="evidence" value="ECO:0007669"/>
    <property type="project" value="InterPro"/>
</dbReference>
<dbReference type="GO" id="GO:0043107">
    <property type="term" value="P:type IV pilus-dependent motility"/>
    <property type="evidence" value="ECO:0007669"/>
    <property type="project" value="InterPro"/>
</dbReference>
<accession>A0A0S6W3U5</accession>
<dbReference type="PANTHER" id="PTHR39555">
    <property type="entry name" value="FIMBRIAL ASSEMBLY PROTEIN PILO-LIKE PROTEIN-RELATED"/>
    <property type="match status" value="1"/>
</dbReference>
<organism evidence="4">
    <name type="scientific">Candidatus Moduliflexus flocculans</name>
    <dbReference type="NCBI Taxonomy" id="1499966"/>
    <lineage>
        <taxon>Bacteria</taxon>
        <taxon>Candidatus Moduliflexota</taxon>
        <taxon>Candidatus Moduliflexia</taxon>
        <taxon>Candidatus Moduliflexales</taxon>
        <taxon>Candidatus Moduliflexaceae</taxon>
    </lineage>
</organism>
<reference evidence="4" key="1">
    <citation type="journal article" date="2015" name="PeerJ">
        <title>First genomic representation of candidate bacterial phylum KSB3 points to enhanced environmental sensing as a trigger of wastewater bulking.</title>
        <authorList>
            <person name="Sekiguchi Y."/>
            <person name="Ohashi A."/>
            <person name="Parks D.H."/>
            <person name="Yamauchi T."/>
            <person name="Tyson G.W."/>
            <person name="Hugenholtz P."/>
        </authorList>
    </citation>
    <scope>NUCLEOTIDE SEQUENCE [LARGE SCALE GENOMIC DNA]</scope>
</reference>
<dbReference type="EMBL" id="DF820459">
    <property type="protein sequence ID" value="GAK52826.1"/>
    <property type="molecule type" value="Genomic_DNA"/>
</dbReference>
<evidence type="ECO:0000313" key="4">
    <source>
        <dbReference type="EMBL" id="GAK52826.1"/>
    </source>
</evidence>
<keyword evidence="3" id="KW-0472">Membrane</keyword>
<feature type="region of interest" description="Disordered" evidence="2">
    <location>
        <begin position="188"/>
        <end position="210"/>
    </location>
</feature>
<keyword evidence="3" id="KW-1133">Transmembrane helix</keyword>
<dbReference type="Proteomes" id="UP000030700">
    <property type="component" value="Unassembled WGS sequence"/>
</dbReference>
<evidence type="ECO:0000256" key="3">
    <source>
        <dbReference type="SAM" id="Phobius"/>
    </source>
</evidence>
<sequence length="210" mass="23426">MDKKKNPLDQFIEFPAKYKYLIVLGIMILCGAAFYYFVYTKKAEEIAALEDQLQKLQVELQKAEAFAARYDEFKEELRLVDLKLKEALKKLPEGKEIPNLLDQINESVIDAGLTISLFKPSGETPQEFYSEVPVEINVVGGYHNLATFADVISKMERIVTLRDIKIAPDPTKNALNIACTAVTFRQAPQEAPPAAETTPAAPATSRASDE</sequence>
<evidence type="ECO:0000256" key="1">
    <source>
        <dbReference type="SAM" id="Coils"/>
    </source>
</evidence>
<dbReference type="InterPro" id="IPR007445">
    <property type="entry name" value="PilO"/>
</dbReference>
<gene>
    <name evidence="4" type="ORF">U14_04083</name>
</gene>